<dbReference type="EMBL" id="PDKO01000007">
    <property type="protein sequence ID" value="RXJ62571.1"/>
    <property type="molecule type" value="Genomic_DNA"/>
</dbReference>
<dbReference type="AlphaFoldDB" id="A0A4Q0Y2T9"/>
<keyword evidence="3" id="KW-1185">Reference proteome</keyword>
<gene>
    <name evidence="2" type="ORF">CRV06_08880</name>
</gene>
<name>A0A4Q0Y2T9_9BACT</name>
<keyword evidence="1" id="KW-0812">Transmembrane</keyword>
<organism evidence="2 3">
    <name type="scientific">Halarcobacter anaerophilus</name>
    <dbReference type="NCBI Taxonomy" id="877500"/>
    <lineage>
        <taxon>Bacteria</taxon>
        <taxon>Pseudomonadati</taxon>
        <taxon>Campylobacterota</taxon>
        <taxon>Epsilonproteobacteria</taxon>
        <taxon>Campylobacterales</taxon>
        <taxon>Arcobacteraceae</taxon>
        <taxon>Halarcobacter</taxon>
    </lineage>
</organism>
<evidence type="ECO:0008006" key="4">
    <source>
        <dbReference type="Google" id="ProtNLM"/>
    </source>
</evidence>
<sequence>MQYIVICFFAGLADGKARYKETLVTSLVPLLTYFLFMIIFRTKATMKQVVALSMGTFGLLFYSIKKVS</sequence>
<keyword evidence="1" id="KW-1133">Transmembrane helix</keyword>
<evidence type="ECO:0000313" key="2">
    <source>
        <dbReference type="EMBL" id="RXJ62571.1"/>
    </source>
</evidence>
<dbReference type="RefSeq" id="WP_129082196.1">
    <property type="nucleotide sequence ID" value="NZ_PDKO01000007.1"/>
</dbReference>
<feature type="transmembrane region" description="Helical" evidence="1">
    <location>
        <begin position="46"/>
        <end position="64"/>
    </location>
</feature>
<evidence type="ECO:0000256" key="1">
    <source>
        <dbReference type="SAM" id="Phobius"/>
    </source>
</evidence>
<keyword evidence="1" id="KW-0472">Membrane</keyword>
<dbReference type="Proteomes" id="UP000290191">
    <property type="component" value="Unassembled WGS sequence"/>
</dbReference>
<accession>A0A4Q0Y2T9</accession>
<feature type="transmembrane region" description="Helical" evidence="1">
    <location>
        <begin position="22"/>
        <end position="40"/>
    </location>
</feature>
<comment type="caution">
    <text evidence="2">The sequence shown here is derived from an EMBL/GenBank/DDBJ whole genome shotgun (WGS) entry which is preliminary data.</text>
</comment>
<reference evidence="2 3" key="1">
    <citation type="submission" date="2017-10" db="EMBL/GenBank/DDBJ databases">
        <title>Genomics of the genus Arcobacter.</title>
        <authorList>
            <person name="Perez-Cataluna A."/>
            <person name="Figueras M.J."/>
        </authorList>
    </citation>
    <scope>NUCLEOTIDE SEQUENCE [LARGE SCALE GENOMIC DNA]</scope>
    <source>
        <strain evidence="2 3">DSM 24636</strain>
    </source>
</reference>
<protein>
    <recommendedName>
        <fullName evidence="4">EamA domain-containing protein</fullName>
    </recommendedName>
</protein>
<evidence type="ECO:0000313" key="3">
    <source>
        <dbReference type="Proteomes" id="UP000290191"/>
    </source>
</evidence>
<proteinExistence type="predicted"/>